<dbReference type="GO" id="GO:0016471">
    <property type="term" value="C:vacuolar proton-transporting V-type ATPase complex"/>
    <property type="evidence" value="ECO:0007669"/>
    <property type="project" value="TreeGrafter"/>
</dbReference>
<evidence type="ECO:0000256" key="1">
    <source>
        <dbReference type="ARBA" id="ARBA00004141"/>
    </source>
</evidence>
<evidence type="ECO:0000256" key="6">
    <source>
        <dbReference type="ARBA" id="ARBA00023065"/>
    </source>
</evidence>
<comment type="subcellular location">
    <subcellularLocation>
        <location evidence="1">Membrane</location>
        <topology evidence="1">Multi-pass membrane protein</topology>
    </subcellularLocation>
</comment>
<dbReference type="GO" id="GO:0046961">
    <property type="term" value="F:proton-transporting ATPase activity, rotational mechanism"/>
    <property type="evidence" value="ECO:0007669"/>
    <property type="project" value="InterPro"/>
</dbReference>
<dbReference type="GO" id="GO:0033179">
    <property type="term" value="C:proton-transporting V-type ATPase, V0 domain"/>
    <property type="evidence" value="ECO:0007669"/>
    <property type="project" value="InterPro"/>
</dbReference>
<evidence type="ECO:0000256" key="5">
    <source>
        <dbReference type="ARBA" id="ARBA00022989"/>
    </source>
</evidence>
<feature type="transmembrane region" description="Helical" evidence="9">
    <location>
        <begin position="403"/>
        <end position="425"/>
    </location>
</feature>
<name>A0AAE3E8A5_9FIRM</name>
<feature type="transmembrane region" description="Helical" evidence="9">
    <location>
        <begin position="457"/>
        <end position="481"/>
    </location>
</feature>
<protein>
    <submittedName>
        <fullName evidence="10">V-type ATP synthase subunit I</fullName>
    </submittedName>
</protein>
<evidence type="ECO:0000256" key="3">
    <source>
        <dbReference type="ARBA" id="ARBA00022448"/>
    </source>
</evidence>
<proteinExistence type="inferred from homology"/>
<keyword evidence="11" id="KW-1185">Reference proteome</keyword>
<dbReference type="GO" id="GO:0051117">
    <property type="term" value="F:ATPase binding"/>
    <property type="evidence" value="ECO:0007669"/>
    <property type="project" value="TreeGrafter"/>
</dbReference>
<dbReference type="Pfam" id="PF01496">
    <property type="entry name" value="V_ATPase_I"/>
    <property type="match status" value="2"/>
</dbReference>
<reference evidence="10" key="1">
    <citation type="submission" date="2021-10" db="EMBL/GenBank/DDBJ databases">
        <title>Anaerobic single-cell dispensing facilitates the cultivation of human gut bacteria.</title>
        <authorList>
            <person name="Afrizal A."/>
        </authorList>
    </citation>
    <scope>NUCLEOTIDE SEQUENCE</scope>
    <source>
        <strain evidence="10">CLA-AA-H215</strain>
    </source>
</reference>
<dbReference type="GO" id="GO:0007035">
    <property type="term" value="P:vacuolar acidification"/>
    <property type="evidence" value="ECO:0007669"/>
    <property type="project" value="TreeGrafter"/>
</dbReference>
<feature type="transmembrane region" description="Helical" evidence="9">
    <location>
        <begin position="557"/>
        <end position="581"/>
    </location>
</feature>
<sequence length="660" mass="73566">MAIVKMDKLSIIGLESDKDKLLRDLMDQGTVELIDQSDRLQQEDWAAIVQKDGEEDRVSRVESQLSEVQTALDAIERYDTSKKPLFNTRKAVSQSAYDTKLSGREHIRSEVSRILDLHNQWNDLKSEENGIVSDQASLKPWATYELPLDQTGTRYVRTMCGILPIVANVQEMEQKIEAVSEATQVTILSSDMEQLYISVLCMRADEEAIVDVMKSYGFTMASFKDMKGTVKENAERLTRRLAEVQGEEKNLEQKLAEAVSSKEDLQYYYDSLILERDKAKASENFLKTGKAFQMEGWMVADARKNIEKVVEENGCICEITEPAKDEQTPILLKNNSMVTPFEAITSMYALPRSYEIDPTPFFAFFYFVFFGMMFADMGYGAVLAIACFAVLKCFDLEGTSYRLIKTMAFCGISTFLWGALFGGFLGDFVSVVSETFFGHRITITPLWFDPLSDPMKLLVFSCVLGTVHLFVGMGIKAYMQIRDGKLVDAIQEVFAWYLLIVGAALFLFGSSLFTGAVTIGKYLAIAGAVIIVGFPVVRGKGVGKLLGLWDLYGATSYLADILSYSRLLALGLASAVIAQVFNKLGSLFGGLPVVLAAILFLLIAAIGHVLNFAINALGAYVHASRLQYVEFFGKFYEGGGDEFQPFAKNTKYMKIVKEEK</sequence>
<dbReference type="RefSeq" id="WP_308452661.1">
    <property type="nucleotide sequence ID" value="NZ_JAJEQR010000005.1"/>
</dbReference>
<dbReference type="PANTHER" id="PTHR11629">
    <property type="entry name" value="VACUOLAR PROTON ATPASES"/>
    <property type="match status" value="1"/>
</dbReference>
<keyword evidence="7 9" id="KW-0472">Membrane</keyword>
<evidence type="ECO:0000256" key="7">
    <source>
        <dbReference type="ARBA" id="ARBA00023136"/>
    </source>
</evidence>
<evidence type="ECO:0000256" key="9">
    <source>
        <dbReference type="SAM" id="Phobius"/>
    </source>
</evidence>
<dbReference type="AlphaFoldDB" id="A0AAE3E8A5"/>
<keyword evidence="6" id="KW-0406">Ion transport</keyword>
<evidence type="ECO:0000313" key="10">
    <source>
        <dbReference type="EMBL" id="MCC2229875.1"/>
    </source>
</evidence>
<dbReference type="PANTHER" id="PTHR11629:SF63">
    <property type="entry name" value="V-TYPE PROTON ATPASE SUBUNIT A"/>
    <property type="match status" value="1"/>
</dbReference>
<evidence type="ECO:0000256" key="2">
    <source>
        <dbReference type="ARBA" id="ARBA00009904"/>
    </source>
</evidence>
<keyword evidence="3" id="KW-0813">Transport</keyword>
<dbReference type="Proteomes" id="UP001198182">
    <property type="component" value="Unassembled WGS sequence"/>
</dbReference>
<evidence type="ECO:0000256" key="8">
    <source>
        <dbReference type="SAM" id="Coils"/>
    </source>
</evidence>
<organism evidence="10 11">
    <name type="scientific">Hominifimenecus microfluidus</name>
    <dbReference type="NCBI Taxonomy" id="2885348"/>
    <lineage>
        <taxon>Bacteria</taxon>
        <taxon>Bacillati</taxon>
        <taxon>Bacillota</taxon>
        <taxon>Clostridia</taxon>
        <taxon>Lachnospirales</taxon>
        <taxon>Lachnospiraceae</taxon>
        <taxon>Hominifimenecus</taxon>
    </lineage>
</organism>
<dbReference type="EMBL" id="JAJEQR010000005">
    <property type="protein sequence ID" value="MCC2229875.1"/>
    <property type="molecule type" value="Genomic_DNA"/>
</dbReference>
<accession>A0AAE3E8A5</accession>
<dbReference type="InterPro" id="IPR002490">
    <property type="entry name" value="V-ATPase_116kDa_su"/>
</dbReference>
<feature type="coiled-coil region" evidence="8">
    <location>
        <begin position="227"/>
        <end position="261"/>
    </location>
</feature>
<evidence type="ECO:0000256" key="4">
    <source>
        <dbReference type="ARBA" id="ARBA00022692"/>
    </source>
</evidence>
<feature type="transmembrane region" description="Helical" evidence="9">
    <location>
        <begin position="519"/>
        <end position="537"/>
    </location>
</feature>
<comment type="similarity">
    <text evidence="2">Belongs to the V-ATPase 116 kDa subunit family.</text>
</comment>
<evidence type="ECO:0000313" key="11">
    <source>
        <dbReference type="Proteomes" id="UP001198182"/>
    </source>
</evidence>
<keyword evidence="5 9" id="KW-1133">Transmembrane helix</keyword>
<keyword evidence="4 9" id="KW-0812">Transmembrane</keyword>
<feature type="transmembrane region" description="Helical" evidence="9">
    <location>
        <begin position="493"/>
        <end position="513"/>
    </location>
</feature>
<gene>
    <name evidence="10" type="ORF">LKD81_02500</name>
</gene>
<comment type="caution">
    <text evidence="10">The sequence shown here is derived from an EMBL/GenBank/DDBJ whole genome shotgun (WGS) entry which is preliminary data.</text>
</comment>
<keyword evidence="8" id="KW-0175">Coiled coil</keyword>
<feature type="transmembrane region" description="Helical" evidence="9">
    <location>
        <begin position="593"/>
        <end position="617"/>
    </location>
</feature>
<feature type="transmembrane region" description="Helical" evidence="9">
    <location>
        <begin position="361"/>
        <end position="391"/>
    </location>
</feature>